<feature type="transmembrane region" description="Helical" evidence="7">
    <location>
        <begin position="318"/>
        <end position="335"/>
    </location>
</feature>
<dbReference type="EMBL" id="BMPI01000050">
    <property type="protein sequence ID" value="GGM64597.1"/>
    <property type="molecule type" value="Genomic_DNA"/>
</dbReference>
<dbReference type="CDD" id="cd06582">
    <property type="entry name" value="TM_PBP1_LivH_like"/>
    <property type="match status" value="1"/>
</dbReference>
<keyword evidence="2" id="KW-1003">Cell membrane</keyword>
<name>A0A917X372_9ACTN</name>
<feature type="transmembrane region" description="Helical" evidence="7">
    <location>
        <begin position="366"/>
        <end position="384"/>
    </location>
</feature>
<dbReference type="Pfam" id="PF02653">
    <property type="entry name" value="BPD_transp_2"/>
    <property type="match status" value="2"/>
</dbReference>
<dbReference type="PANTHER" id="PTHR30482:SF10">
    <property type="entry name" value="HIGH-AFFINITY BRANCHED-CHAIN AMINO ACID TRANSPORT PROTEIN BRAE"/>
    <property type="match status" value="1"/>
</dbReference>
<feature type="transmembrane region" description="Helical" evidence="7">
    <location>
        <begin position="138"/>
        <end position="160"/>
    </location>
</feature>
<feature type="transmembrane region" description="Helical" evidence="7">
    <location>
        <begin position="419"/>
        <end position="440"/>
    </location>
</feature>
<feature type="transmembrane region" description="Helical" evidence="7">
    <location>
        <begin position="341"/>
        <end position="359"/>
    </location>
</feature>
<feature type="transmembrane region" description="Helical" evidence="7">
    <location>
        <begin position="517"/>
        <end position="537"/>
    </location>
</feature>
<evidence type="ECO:0000313" key="8">
    <source>
        <dbReference type="EMBL" id="GGM64597.1"/>
    </source>
</evidence>
<keyword evidence="4 7" id="KW-1133">Transmembrane helix</keyword>
<gene>
    <name evidence="8" type="ORF">GCM10007977_077560</name>
</gene>
<sequence>MTVLFIAGLVTGCITAISALGLVLTYVSSRVFNFAHGMFGLLSAWCFYQFNHVWNWPIWAAALLAIGVIPPVLGLTLWAVVFRKLSRASTVVKLAATIGLSVVVPPLMVVLFGTPVVTSPTGLAGNSTRLIRVLGVNLNMNQVLVIGLAVVIAIAMTVLIRGTGFGLAVRATVDSPTVSALQGTNPDFVQATSWMVGTTLAALSGVLLLPLLALETASYQLAFVTCFAAAVIGRMRSLTVTFVGAIAIGIIQELSGKYLPQNEYLTGLRTCVPFFVMMAVLVFYNFWRRDRRPVQEPPMITEDLKQDLSTKRTFSGRNVAYVLFVAVLLLLPFLIQPFWLGLVSVGVAMGIIFLSFTVVTGMGSGISLAQISFAAVGALTAAELANYHGWPVALAIPAAGVVAVPFGLLIALPAMRWAGLYLALGTLAFAFLVENLIFGIPRYNNFGSGISLPRPSLFGYDFWDDTSFLYLTLAVFAILAFLVVRLRSSTQGMLLGAVRGSERATAAMGYSTFRAKLYLFGFSSFIAGIGGGMYASYGGRATPPQFAAMLGVALMAVIVTFGTRSVLAALLAGTLFTVMPQLFSYFLSPGWQQVPAILFGLGAVGLANEPRGFLVHVTGGIQGLARRVRGPARDPGSDAGGPGGTPVVGPRELAVKSGASS</sequence>
<keyword evidence="5 7" id="KW-0472">Membrane</keyword>
<feature type="transmembrane region" description="Helical" evidence="7">
    <location>
        <begin position="6"/>
        <end position="24"/>
    </location>
</feature>
<feature type="transmembrane region" description="Helical" evidence="7">
    <location>
        <begin position="467"/>
        <end position="484"/>
    </location>
</feature>
<evidence type="ECO:0000256" key="4">
    <source>
        <dbReference type="ARBA" id="ARBA00022989"/>
    </source>
</evidence>
<dbReference type="PANTHER" id="PTHR30482">
    <property type="entry name" value="HIGH-AFFINITY BRANCHED-CHAIN AMINO ACID TRANSPORT SYSTEM PERMEASE"/>
    <property type="match status" value="1"/>
</dbReference>
<feature type="region of interest" description="Disordered" evidence="6">
    <location>
        <begin position="627"/>
        <end position="661"/>
    </location>
</feature>
<proteinExistence type="predicted"/>
<evidence type="ECO:0000256" key="5">
    <source>
        <dbReference type="ARBA" id="ARBA00023136"/>
    </source>
</evidence>
<feature type="transmembrane region" description="Helical" evidence="7">
    <location>
        <begin position="191"/>
        <end position="211"/>
    </location>
</feature>
<keyword evidence="3 7" id="KW-0812">Transmembrane</keyword>
<dbReference type="AlphaFoldDB" id="A0A917X372"/>
<dbReference type="InterPro" id="IPR043428">
    <property type="entry name" value="LivM-like"/>
</dbReference>
<reference evidence="8" key="2">
    <citation type="submission" date="2020-09" db="EMBL/GenBank/DDBJ databases">
        <authorList>
            <person name="Sun Q."/>
            <person name="Ohkuma M."/>
        </authorList>
    </citation>
    <scope>NUCLEOTIDE SEQUENCE</scope>
    <source>
        <strain evidence="8">JCM 19831</strain>
    </source>
</reference>
<feature type="transmembrane region" description="Helical" evidence="7">
    <location>
        <begin position="94"/>
        <end position="118"/>
    </location>
</feature>
<evidence type="ECO:0000256" key="6">
    <source>
        <dbReference type="SAM" id="MobiDB-lite"/>
    </source>
</evidence>
<evidence type="ECO:0000256" key="7">
    <source>
        <dbReference type="SAM" id="Phobius"/>
    </source>
</evidence>
<feature type="transmembrane region" description="Helical" evidence="7">
    <location>
        <begin position="267"/>
        <end position="287"/>
    </location>
</feature>
<dbReference type="GO" id="GO:0015658">
    <property type="term" value="F:branched-chain amino acid transmembrane transporter activity"/>
    <property type="evidence" value="ECO:0007669"/>
    <property type="project" value="InterPro"/>
</dbReference>
<comment type="caution">
    <text evidence="8">The sequence shown here is derived from an EMBL/GenBank/DDBJ whole genome shotgun (WGS) entry which is preliminary data.</text>
</comment>
<evidence type="ECO:0000256" key="2">
    <source>
        <dbReference type="ARBA" id="ARBA00022475"/>
    </source>
</evidence>
<organism evidence="8 9">
    <name type="scientific">Dactylosporangium sucinum</name>
    <dbReference type="NCBI Taxonomy" id="1424081"/>
    <lineage>
        <taxon>Bacteria</taxon>
        <taxon>Bacillati</taxon>
        <taxon>Actinomycetota</taxon>
        <taxon>Actinomycetes</taxon>
        <taxon>Micromonosporales</taxon>
        <taxon>Micromonosporaceae</taxon>
        <taxon>Dactylosporangium</taxon>
    </lineage>
</organism>
<feature type="transmembrane region" description="Helical" evidence="7">
    <location>
        <begin position="56"/>
        <end position="82"/>
    </location>
</feature>
<protein>
    <submittedName>
        <fullName evidence="8">ABC transporter permease</fullName>
    </submittedName>
</protein>
<evidence type="ECO:0000313" key="9">
    <source>
        <dbReference type="Proteomes" id="UP000642070"/>
    </source>
</evidence>
<feature type="transmembrane region" description="Helical" evidence="7">
    <location>
        <begin position="238"/>
        <end position="255"/>
    </location>
</feature>
<dbReference type="InterPro" id="IPR001851">
    <property type="entry name" value="ABC_transp_permease"/>
</dbReference>
<accession>A0A917X372</accession>
<dbReference type="Proteomes" id="UP000642070">
    <property type="component" value="Unassembled WGS sequence"/>
</dbReference>
<comment type="subcellular location">
    <subcellularLocation>
        <location evidence="1">Cell membrane</location>
        <topology evidence="1">Multi-pass membrane protein</topology>
    </subcellularLocation>
</comment>
<dbReference type="GO" id="GO:0005886">
    <property type="term" value="C:plasma membrane"/>
    <property type="evidence" value="ECO:0007669"/>
    <property type="project" value="UniProtKB-SubCell"/>
</dbReference>
<dbReference type="RefSeq" id="WP_190255034.1">
    <property type="nucleotide sequence ID" value="NZ_BMPI01000050.1"/>
</dbReference>
<feature type="transmembrane region" description="Helical" evidence="7">
    <location>
        <begin position="31"/>
        <end position="50"/>
    </location>
</feature>
<keyword evidence="9" id="KW-1185">Reference proteome</keyword>
<evidence type="ECO:0000256" key="3">
    <source>
        <dbReference type="ARBA" id="ARBA00022692"/>
    </source>
</evidence>
<feature type="transmembrane region" description="Helical" evidence="7">
    <location>
        <begin position="390"/>
        <end position="412"/>
    </location>
</feature>
<reference evidence="8" key="1">
    <citation type="journal article" date="2014" name="Int. J. Syst. Evol. Microbiol.">
        <title>Complete genome sequence of Corynebacterium casei LMG S-19264T (=DSM 44701T), isolated from a smear-ripened cheese.</title>
        <authorList>
            <consortium name="US DOE Joint Genome Institute (JGI-PGF)"/>
            <person name="Walter F."/>
            <person name="Albersmeier A."/>
            <person name="Kalinowski J."/>
            <person name="Ruckert C."/>
        </authorList>
    </citation>
    <scope>NUCLEOTIDE SEQUENCE</scope>
    <source>
        <strain evidence="8">JCM 19831</strain>
    </source>
</reference>
<evidence type="ECO:0000256" key="1">
    <source>
        <dbReference type="ARBA" id="ARBA00004651"/>
    </source>
</evidence>
<dbReference type="CDD" id="cd06581">
    <property type="entry name" value="TM_PBP1_LivM_like"/>
    <property type="match status" value="1"/>
</dbReference>